<accession>A0A026WMJ4</accession>
<dbReference type="Proteomes" id="UP000053097">
    <property type="component" value="Unassembled WGS sequence"/>
</dbReference>
<keyword evidence="2" id="KW-1185">Reference proteome</keyword>
<dbReference type="OrthoDB" id="1668162at2759"/>
<evidence type="ECO:0000313" key="2">
    <source>
        <dbReference type="Proteomes" id="UP000053097"/>
    </source>
</evidence>
<evidence type="ECO:0000313" key="1">
    <source>
        <dbReference type="EMBL" id="EZA56339.1"/>
    </source>
</evidence>
<dbReference type="STRING" id="2015173.A0A026WMJ4"/>
<sequence length="99" mass="10268">MGIVQSRGGESDGGVREVFVGGVKAGVPHHSCQPCLGMGSLGGPHARTGSVRSAPRQPMPDAVELERRFTKVLVSIHHPHSVPPFMADAAVRSLACSGC</sequence>
<dbReference type="OMA" id="SVPPFMA"/>
<reference evidence="1 2" key="1">
    <citation type="journal article" date="2014" name="Curr. Biol.">
        <title>The genome of the clonal raider ant Cerapachys biroi.</title>
        <authorList>
            <person name="Oxley P.R."/>
            <person name="Ji L."/>
            <person name="Fetter-Pruneda I."/>
            <person name="McKenzie S.K."/>
            <person name="Li C."/>
            <person name="Hu H."/>
            <person name="Zhang G."/>
            <person name="Kronauer D.J."/>
        </authorList>
    </citation>
    <scope>NUCLEOTIDE SEQUENCE [LARGE SCALE GENOMIC DNA]</scope>
</reference>
<dbReference type="AlphaFoldDB" id="A0A026WMJ4"/>
<proteinExistence type="predicted"/>
<dbReference type="EMBL" id="KK107167">
    <property type="protein sequence ID" value="EZA56339.1"/>
    <property type="molecule type" value="Genomic_DNA"/>
</dbReference>
<name>A0A026WMJ4_OOCBI</name>
<gene>
    <name evidence="1" type="ORF">X777_02958</name>
</gene>
<organism evidence="1 2">
    <name type="scientific">Ooceraea biroi</name>
    <name type="common">Clonal raider ant</name>
    <name type="synonym">Cerapachys biroi</name>
    <dbReference type="NCBI Taxonomy" id="2015173"/>
    <lineage>
        <taxon>Eukaryota</taxon>
        <taxon>Metazoa</taxon>
        <taxon>Ecdysozoa</taxon>
        <taxon>Arthropoda</taxon>
        <taxon>Hexapoda</taxon>
        <taxon>Insecta</taxon>
        <taxon>Pterygota</taxon>
        <taxon>Neoptera</taxon>
        <taxon>Endopterygota</taxon>
        <taxon>Hymenoptera</taxon>
        <taxon>Apocrita</taxon>
        <taxon>Aculeata</taxon>
        <taxon>Formicoidea</taxon>
        <taxon>Formicidae</taxon>
        <taxon>Dorylinae</taxon>
        <taxon>Ooceraea</taxon>
    </lineage>
</organism>
<protein>
    <submittedName>
        <fullName evidence="1">Uncharacterized protein</fullName>
    </submittedName>
</protein>